<dbReference type="PANTHER" id="PTHR34289:SF8">
    <property type="entry name" value="DUF819 DOMAIN-CONTAINING PROTEIN"/>
    <property type="match status" value="1"/>
</dbReference>
<gene>
    <name evidence="2" type="primary">yjcL</name>
    <name evidence="2" type="ORF">GCM10010982_12770</name>
</gene>
<feature type="transmembrane region" description="Helical" evidence="1">
    <location>
        <begin position="36"/>
        <end position="57"/>
    </location>
</feature>
<feature type="transmembrane region" description="Helical" evidence="1">
    <location>
        <begin position="351"/>
        <end position="371"/>
    </location>
</feature>
<evidence type="ECO:0000256" key="1">
    <source>
        <dbReference type="SAM" id="Phobius"/>
    </source>
</evidence>
<proteinExistence type="predicted"/>
<feature type="transmembrane region" description="Helical" evidence="1">
    <location>
        <begin position="203"/>
        <end position="225"/>
    </location>
</feature>
<keyword evidence="3" id="KW-1185">Reference proteome</keyword>
<evidence type="ECO:0000313" key="2">
    <source>
        <dbReference type="EMBL" id="GGO67103.1"/>
    </source>
</evidence>
<keyword evidence="1" id="KW-1133">Transmembrane helix</keyword>
<feature type="transmembrane region" description="Helical" evidence="1">
    <location>
        <begin position="94"/>
        <end position="117"/>
    </location>
</feature>
<reference evidence="2" key="2">
    <citation type="submission" date="2020-09" db="EMBL/GenBank/DDBJ databases">
        <authorList>
            <person name="Sun Q."/>
            <person name="Zhou Y."/>
        </authorList>
    </citation>
    <scope>NUCLEOTIDE SEQUENCE</scope>
    <source>
        <strain evidence="2">CGMCC 1.7086</strain>
    </source>
</reference>
<keyword evidence="1" id="KW-0472">Membrane</keyword>
<dbReference type="InterPro" id="IPR008537">
    <property type="entry name" value="DUF819"/>
</dbReference>
<feature type="transmembrane region" description="Helical" evidence="1">
    <location>
        <begin position="64"/>
        <end position="82"/>
    </location>
</feature>
<name>A0A917YUK8_9ALTE</name>
<feature type="transmembrane region" description="Helical" evidence="1">
    <location>
        <begin position="320"/>
        <end position="339"/>
    </location>
</feature>
<keyword evidence="1" id="KW-0812">Transmembrane</keyword>
<feature type="transmembrane region" description="Helical" evidence="1">
    <location>
        <begin position="162"/>
        <end position="182"/>
    </location>
</feature>
<evidence type="ECO:0000313" key="3">
    <source>
        <dbReference type="Proteomes" id="UP000606935"/>
    </source>
</evidence>
<dbReference type="EMBL" id="BMLS01000002">
    <property type="protein sequence ID" value="GGO67103.1"/>
    <property type="molecule type" value="Genomic_DNA"/>
</dbReference>
<dbReference type="AlphaFoldDB" id="A0A917YUK8"/>
<feature type="transmembrane region" description="Helical" evidence="1">
    <location>
        <begin position="291"/>
        <end position="313"/>
    </location>
</feature>
<dbReference type="PANTHER" id="PTHR34289">
    <property type="entry name" value="PROTEIN, PUTATIVE (DUF819)-RELATED"/>
    <property type="match status" value="1"/>
</dbReference>
<protein>
    <submittedName>
        <fullName evidence="2">Membrane protein YjcL</fullName>
    </submittedName>
</protein>
<accession>A0A917YUK8</accession>
<comment type="caution">
    <text evidence="2">The sequence shown here is derived from an EMBL/GenBank/DDBJ whole genome shotgun (WGS) entry which is preliminary data.</text>
</comment>
<reference evidence="2" key="1">
    <citation type="journal article" date="2014" name="Int. J. Syst. Evol. Microbiol.">
        <title>Complete genome sequence of Corynebacterium casei LMG S-19264T (=DSM 44701T), isolated from a smear-ripened cheese.</title>
        <authorList>
            <consortium name="US DOE Joint Genome Institute (JGI-PGF)"/>
            <person name="Walter F."/>
            <person name="Albersmeier A."/>
            <person name="Kalinowski J."/>
            <person name="Ruckert C."/>
        </authorList>
    </citation>
    <scope>NUCLEOTIDE SEQUENCE</scope>
    <source>
        <strain evidence="2">CGMCC 1.7086</strain>
    </source>
</reference>
<organism evidence="2 3">
    <name type="scientific">Bowmanella pacifica</name>
    <dbReference type="NCBI Taxonomy" id="502051"/>
    <lineage>
        <taxon>Bacteria</taxon>
        <taxon>Pseudomonadati</taxon>
        <taxon>Pseudomonadota</taxon>
        <taxon>Gammaproteobacteria</taxon>
        <taxon>Alteromonadales</taxon>
        <taxon>Alteromonadaceae</taxon>
        <taxon>Bowmanella</taxon>
    </lineage>
</organism>
<dbReference type="Pfam" id="PF05684">
    <property type="entry name" value="DUF819"/>
    <property type="match status" value="1"/>
</dbReference>
<feature type="transmembrane region" description="Helical" evidence="1">
    <location>
        <begin position="124"/>
        <end position="142"/>
    </location>
</feature>
<feature type="transmembrane region" description="Helical" evidence="1">
    <location>
        <begin position="263"/>
        <end position="285"/>
    </location>
</feature>
<sequence>MTSLVPSSNIMLVFACISALAWLGFAAEKTKVGKMLTGLFCTAGSAIVLSNMGVLPFQSQAYEFVMTYLVPMAIPLFLFRVNLKEIFQETGRTIIAFTIGAFTTVIGIVICVSFLDLGPLESDLAGLFAAGYIGGALNFASASEAIQFPDPTLLSAGIAADGLAGFIYIMVLAVLPSVQFLTKVFGQEPSTNAVTIDNDKQPITLFSIISLLAASALIVSIGNLLSAWLGMPSYAILFITAISLLPSTLFANQLKGVNGGFDLGMICTYLFFAAVGASANLTVLLQVAPTIMLFAILVIVIHAVLLFPIARAFKLSLGEVIIASNACILGPTTAAALAAARGWRHLVTPGLLAGLFGYAIGTFIGVTVAAML</sequence>
<feature type="transmembrane region" description="Helical" evidence="1">
    <location>
        <begin position="231"/>
        <end position="251"/>
    </location>
</feature>
<dbReference type="Proteomes" id="UP000606935">
    <property type="component" value="Unassembled WGS sequence"/>
</dbReference>